<keyword evidence="1" id="KW-1133">Transmembrane helix</keyword>
<dbReference type="Proteomes" id="UP001499987">
    <property type="component" value="Unassembled WGS sequence"/>
</dbReference>
<dbReference type="RefSeq" id="WP_344626197.1">
    <property type="nucleotide sequence ID" value="NZ_BAAALD010000061.1"/>
</dbReference>
<protein>
    <recommendedName>
        <fullName evidence="4">Secreted protein</fullName>
    </recommendedName>
</protein>
<evidence type="ECO:0000256" key="1">
    <source>
        <dbReference type="SAM" id="Phobius"/>
    </source>
</evidence>
<keyword evidence="3" id="KW-1185">Reference proteome</keyword>
<reference evidence="2 3" key="1">
    <citation type="journal article" date="2019" name="Int. J. Syst. Evol. Microbiol.">
        <title>The Global Catalogue of Microorganisms (GCM) 10K type strain sequencing project: providing services to taxonomists for standard genome sequencing and annotation.</title>
        <authorList>
            <consortium name="The Broad Institute Genomics Platform"/>
            <consortium name="The Broad Institute Genome Sequencing Center for Infectious Disease"/>
            <person name="Wu L."/>
            <person name="Ma J."/>
        </authorList>
    </citation>
    <scope>NUCLEOTIDE SEQUENCE [LARGE SCALE GENOMIC DNA]</scope>
    <source>
        <strain evidence="2 3">JCM 13002</strain>
    </source>
</reference>
<proteinExistence type="predicted"/>
<evidence type="ECO:0008006" key="4">
    <source>
        <dbReference type="Google" id="ProtNLM"/>
    </source>
</evidence>
<gene>
    <name evidence="2" type="ORF">GCM10009663_53020</name>
</gene>
<dbReference type="EMBL" id="BAAALD010000061">
    <property type="protein sequence ID" value="GAA1104116.1"/>
    <property type="molecule type" value="Genomic_DNA"/>
</dbReference>
<name>A0ABN1TV08_9ACTN</name>
<sequence length="65" mass="7180">MPRNALLASIVLVLAVTAAVVSFVEGNWFGVIWVLMAGVASNMAWYYIRKDRQDRAAAARAEQQL</sequence>
<keyword evidence="1" id="KW-0472">Membrane</keyword>
<keyword evidence="1" id="KW-0812">Transmembrane</keyword>
<accession>A0ABN1TV08</accession>
<evidence type="ECO:0000313" key="3">
    <source>
        <dbReference type="Proteomes" id="UP001499987"/>
    </source>
</evidence>
<feature type="transmembrane region" description="Helical" evidence="1">
    <location>
        <begin position="28"/>
        <end position="48"/>
    </location>
</feature>
<comment type="caution">
    <text evidence="2">The sequence shown here is derived from an EMBL/GenBank/DDBJ whole genome shotgun (WGS) entry which is preliminary data.</text>
</comment>
<organism evidence="2 3">
    <name type="scientific">Kitasatospora arboriphila</name>
    <dbReference type="NCBI Taxonomy" id="258052"/>
    <lineage>
        <taxon>Bacteria</taxon>
        <taxon>Bacillati</taxon>
        <taxon>Actinomycetota</taxon>
        <taxon>Actinomycetes</taxon>
        <taxon>Kitasatosporales</taxon>
        <taxon>Streptomycetaceae</taxon>
        <taxon>Kitasatospora</taxon>
    </lineage>
</organism>
<evidence type="ECO:0000313" key="2">
    <source>
        <dbReference type="EMBL" id="GAA1104116.1"/>
    </source>
</evidence>